<feature type="compositionally biased region" description="Acidic residues" evidence="1">
    <location>
        <begin position="46"/>
        <end position="58"/>
    </location>
</feature>
<dbReference type="OrthoDB" id="2537769at2759"/>
<accession>A0A9P7UTC2</accession>
<feature type="compositionally biased region" description="Low complexity" evidence="1">
    <location>
        <begin position="72"/>
        <end position="84"/>
    </location>
</feature>
<feature type="compositionally biased region" description="Basic residues" evidence="1">
    <location>
        <begin position="150"/>
        <end position="176"/>
    </location>
</feature>
<feature type="compositionally biased region" description="Acidic residues" evidence="1">
    <location>
        <begin position="102"/>
        <end position="117"/>
    </location>
</feature>
<name>A0A9P7UTC2_9AGAR</name>
<evidence type="ECO:0000313" key="3">
    <source>
        <dbReference type="Proteomes" id="UP001049176"/>
    </source>
</evidence>
<comment type="caution">
    <text evidence="2">The sequence shown here is derived from an EMBL/GenBank/DDBJ whole genome shotgun (WGS) entry which is preliminary data.</text>
</comment>
<proteinExistence type="predicted"/>
<dbReference type="AlphaFoldDB" id="A0A9P7UTC2"/>
<evidence type="ECO:0000313" key="2">
    <source>
        <dbReference type="EMBL" id="KAG7093333.1"/>
    </source>
</evidence>
<feature type="region of interest" description="Disordered" evidence="1">
    <location>
        <begin position="1"/>
        <end position="189"/>
    </location>
</feature>
<protein>
    <submittedName>
        <fullName evidence="2">Uncharacterized protein</fullName>
    </submittedName>
</protein>
<feature type="compositionally biased region" description="Basic and acidic residues" evidence="1">
    <location>
        <begin position="1"/>
        <end position="12"/>
    </location>
</feature>
<organism evidence="2 3">
    <name type="scientific">Marasmius oreades</name>
    <name type="common">fairy-ring Marasmius</name>
    <dbReference type="NCBI Taxonomy" id="181124"/>
    <lineage>
        <taxon>Eukaryota</taxon>
        <taxon>Fungi</taxon>
        <taxon>Dikarya</taxon>
        <taxon>Basidiomycota</taxon>
        <taxon>Agaricomycotina</taxon>
        <taxon>Agaricomycetes</taxon>
        <taxon>Agaricomycetidae</taxon>
        <taxon>Agaricales</taxon>
        <taxon>Marasmiineae</taxon>
        <taxon>Marasmiaceae</taxon>
        <taxon>Marasmius</taxon>
    </lineage>
</organism>
<evidence type="ECO:0000256" key="1">
    <source>
        <dbReference type="SAM" id="MobiDB-lite"/>
    </source>
</evidence>
<feature type="compositionally biased region" description="Basic residues" evidence="1">
    <location>
        <begin position="62"/>
        <end position="71"/>
    </location>
</feature>
<reference evidence="2" key="1">
    <citation type="journal article" date="2021" name="Genome Biol. Evol.">
        <title>The assembled and annotated genome of the fairy-ring fungus Marasmius oreades.</title>
        <authorList>
            <person name="Hiltunen M."/>
            <person name="Ament-Velasquez S.L."/>
            <person name="Johannesson H."/>
        </authorList>
    </citation>
    <scope>NUCLEOTIDE SEQUENCE</scope>
    <source>
        <strain evidence="2">03SP1</strain>
    </source>
</reference>
<dbReference type="EMBL" id="CM032184">
    <property type="protein sequence ID" value="KAG7093333.1"/>
    <property type="molecule type" value="Genomic_DNA"/>
</dbReference>
<dbReference type="RefSeq" id="XP_043009803.1">
    <property type="nucleotide sequence ID" value="XM_043151723.1"/>
</dbReference>
<keyword evidence="3" id="KW-1185">Reference proteome</keyword>
<dbReference type="KEGG" id="more:E1B28_007013"/>
<sequence>MAKITQSEKDQEPQVSPRKVRPIPSRKSLRAVAKRQEEERQARETDELDVMTLEEDDLGSSKTRRSPRKPLARTARNGNAANGKNRARPSTKLLNVDVTGVAEDEEYNSLDDEEEGDLGVVGHGRAGSRKRLEKDYDSDALDDDESEPRKTKRTSTKRKRDLKSPSKKSPTKKRRRIEKDEDEDDDVLELKEGQEVVGLVVQAPKTGQVPAGQISKNTLDFLSMLADPACNDREWYAILDLDLPT</sequence>
<feature type="compositionally biased region" description="Basic and acidic residues" evidence="1">
    <location>
        <begin position="34"/>
        <end position="45"/>
    </location>
</feature>
<dbReference type="Proteomes" id="UP001049176">
    <property type="component" value="Chromosome 4"/>
</dbReference>
<dbReference type="GeneID" id="66076089"/>
<gene>
    <name evidence="2" type="ORF">E1B28_007013</name>
</gene>